<evidence type="ECO:0000256" key="2">
    <source>
        <dbReference type="ARBA" id="ARBA00007998"/>
    </source>
</evidence>
<dbReference type="Pfam" id="PF03845">
    <property type="entry name" value="Spore_permease"/>
    <property type="match status" value="1"/>
</dbReference>
<keyword evidence="5 8" id="KW-0812">Transmembrane</keyword>
<keyword evidence="7 8" id="KW-0472">Membrane</keyword>
<name>A0A1H9V1E0_9BACI</name>
<evidence type="ECO:0000256" key="5">
    <source>
        <dbReference type="ARBA" id="ARBA00022692"/>
    </source>
</evidence>
<evidence type="ECO:0000256" key="8">
    <source>
        <dbReference type="SAM" id="Phobius"/>
    </source>
</evidence>
<reference evidence="9 10" key="1">
    <citation type="submission" date="2016-10" db="EMBL/GenBank/DDBJ databases">
        <authorList>
            <person name="de Groot N.N."/>
        </authorList>
    </citation>
    <scope>NUCLEOTIDE SEQUENCE [LARGE SCALE GENOMIC DNA]</scope>
    <source>
        <strain evidence="9 10">CGMCC 1.7727</strain>
    </source>
</reference>
<accession>A0A1H9V1E0</accession>
<dbReference type="PANTHER" id="PTHR34975">
    <property type="entry name" value="SPORE GERMINATION PROTEIN A2"/>
    <property type="match status" value="1"/>
</dbReference>
<evidence type="ECO:0000256" key="1">
    <source>
        <dbReference type="ARBA" id="ARBA00004141"/>
    </source>
</evidence>
<gene>
    <name evidence="9" type="ORF">SAMN04487944_12067</name>
</gene>
<dbReference type="AlphaFoldDB" id="A0A1H9V1E0"/>
<dbReference type="InterPro" id="IPR004761">
    <property type="entry name" value="Spore_GerAB"/>
</dbReference>
<keyword evidence="3" id="KW-0813">Transport</keyword>
<dbReference type="PANTHER" id="PTHR34975:SF2">
    <property type="entry name" value="SPORE GERMINATION PROTEIN A2"/>
    <property type="match status" value="1"/>
</dbReference>
<evidence type="ECO:0000256" key="7">
    <source>
        <dbReference type="ARBA" id="ARBA00023136"/>
    </source>
</evidence>
<dbReference type="STRING" id="531814.SAMN04487944_12067"/>
<feature type="transmembrane region" description="Helical" evidence="8">
    <location>
        <begin position="306"/>
        <end position="326"/>
    </location>
</feature>
<keyword evidence="4" id="KW-0309">Germination</keyword>
<organism evidence="9 10">
    <name type="scientific">Gracilibacillus ureilyticus</name>
    <dbReference type="NCBI Taxonomy" id="531814"/>
    <lineage>
        <taxon>Bacteria</taxon>
        <taxon>Bacillati</taxon>
        <taxon>Bacillota</taxon>
        <taxon>Bacilli</taxon>
        <taxon>Bacillales</taxon>
        <taxon>Bacillaceae</taxon>
        <taxon>Gracilibacillus</taxon>
    </lineage>
</organism>
<evidence type="ECO:0000256" key="3">
    <source>
        <dbReference type="ARBA" id="ARBA00022448"/>
    </source>
</evidence>
<feature type="transmembrane region" description="Helical" evidence="8">
    <location>
        <begin position="188"/>
        <end position="206"/>
    </location>
</feature>
<feature type="transmembrane region" description="Helical" evidence="8">
    <location>
        <begin position="146"/>
        <end position="168"/>
    </location>
</feature>
<keyword evidence="6 8" id="KW-1133">Transmembrane helix</keyword>
<evidence type="ECO:0000313" key="9">
    <source>
        <dbReference type="EMBL" id="SES15097.1"/>
    </source>
</evidence>
<feature type="transmembrane region" description="Helical" evidence="8">
    <location>
        <begin position="112"/>
        <end position="134"/>
    </location>
</feature>
<dbReference type="NCBIfam" id="TIGR00912">
    <property type="entry name" value="2A0309"/>
    <property type="match status" value="1"/>
</dbReference>
<dbReference type="RefSeq" id="WP_089743269.1">
    <property type="nucleotide sequence ID" value="NZ_FOGL01000020.1"/>
</dbReference>
<protein>
    <submittedName>
        <fullName evidence="9">Spore germination protein (Amino acid permease)</fullName>
    </submittedName>
</protein>
<feature type="transmembrane region" description="Helical" evidence="8">
    <location>
        <begin position="82"/>
        <end position="100"/>
    </location>
</feature>
<evidence type="ECO:0000256" key="4">
    <source>
        <dbReference type="ARBA" id="ARBA00022544"/>
    </source>
</evidence>
<feature type="transmembrane region" description="Helical" evidence="8">
    <location>
        <begin position="218"/>
        <end position="238"/>
    </location>
</feature>
<dbReference type="GO" id="GO:0016020">
    <property type="term" value="C:membrane"/>
    <property type="evidence" value="ECO:0007669"/>
    <property type="project" value="UniProtKB-SubCell"/>
</dbReference>
<dbReference type="GO" id="GO:0009847">
    <property type="term" value="P:spore germination"/>
    <property type="evidence" value="ECO:0007669"/>
    <property type="project" value="InterPro"/>
</dbReference>
<keyword evidence="10" id="KW-1185">Reference proteome</keyword>
<feature type="transmembrane region" description="Helical" evidence="8">
    <location>
        <begin position="270"/>
        <end position="294"/>
    </location>
</feature>
<dbReference type="EMBL" id="FOGL01000020">
    <property type="protein sequence ID" value="SES15097.1"/>
    <property type="molecule type" value="Genomic_DNA"/>
</dbReference>
<feature type="transmembrane region" description="Helical" evidence="8">
    <location>
        <begin position="41"/>
        <end position="62"/>
    </location>
</feature>
<dbReference type="Proteomes" id="UP000199687">
    <property type="component" value="Unassembled WGS sequence"/>
</dbReference>
<evidence type="ECO:0000313" key="10">
    <source>
        <dbReference type="Proteomes" id="UP000199687"/>
    </source>
</evidence>
<sequence length="363" mass="41360">MQNKGFLRVREIAAMILLLVGVKLSDSTPALLTQKAQNGFWLIPVISFICIFPSFLLMLYLLKKYKDKNLVHLLEAILGKGAGKAVSFIIFLFAFLSMTLDSRNYIEQIKLLYFPESPTNIIFLIFMVVVFLGAKKGFEVIGYSSWIGLPLIKASAFTIIFLVLGDLVLQRIFPIFGSGLPIILKEGVVKASMFAELFYILIAYLATRETAKFNKGSIIAALIAFFEILIFYFIYITVFDYNSVAKIAFPFHDITQFISFGEFFTNIETLFMVFWLFAAFLKFIIFLYITTWIFGVIFEIKDFEPLLLPFGFLVGTIGLLPFNSVINELHFRETLLTIMSPFFIVLPVLLWVIALLKGGLRKK</sequence>
<proteinExistence type="inferred from homology"/>
<comment type="similarity">
    <text evidence="2">Belongs to the amino acid-polyamine-organocation (APC) superfamily. Spore germination protein (SGP) (TC 2.A.3.9) family.</text>
</comment>
<evidence type="ECO:0000256" key="6">
    <source>
        <dbReference type="ARBA" id="ARBA00022989"/>
    </source>
</evidence>
<feature type="transmembrane region" description="Helical" evidence="8">
    <location>
        <begin position="338"/>
        <end position="356"/>
    </location>
</feature>
<dbReference type="OrthoDB" id="2081904at2"/>
<comment type="subcellular location">
    <subcellularLocation>
        <location evidence="1">Membrane</location>
        <topology evidence="1">Multi-pass membrane protein</topology>
    </subcellularLocation>
</comment>